<protein>
    <submittedName>
        <fullName evidence="1">Uncharacterized protein</fullName>
    </submittedName>
</protein>
<organism evidence="1 2">
    <name type="scientific">Chryseobacterium hagamense</name>
    <dbReference type="NCBI Taxonomy" id="395935"/>
    <lineage>
        <taxon>Bacteria</taxon>
        <taxon>Pseudomonadati</taxon>
        <taxon>Bacteroidota</taxon>
        <taxon>Flavobacteriia</taxon>
        <taxon>Flavobacteriales</taxon>
        <taxon>Weeksellaceae</taxon>
        <taxon>Chryseobacterium group</taxon>
        <taxon>Chryseobacterium</taxon>
    </lineage>
</organism>
<dbReference type="EMBL" id="BJYJ01000061">
    <property type="protein sequence ID" value="GEN78212.1"/>
    <property type="molecule type" value="Genomic_DNA"/>
</dbReference>
<sequence>MITGVLCLFSVSAFGQVGINTQTPAATLDVAARTTGTSTTTAEGLIAPRLTLADLNAKAAAYGASQAGSLIYVTDAANGSPAGQTANINAAGYYFFDGTAWLKVTTGNAGGSVSSNDIYNGDGALTANRTVAMSDKTLAFSANPTGGTSHFTVDDTTLSVDALNNRVGIGTNAPSEKLQVDGGNMFMHHDSPTLYFQSTIPNNSSNSNSNNGSVVFYEGTNSTAEGMYMRHVNNPTNYSGRNFLQFGSIDNGTYNPIMNIANLSQQVLINSPTVVGFDGTIFPKLSINSNVANGAIQIVDGTQGNNKVLTSDASGKASWKTGILAAPSTTYTWDNSGASGTLGYYQNYVYGPYTVGKTGWYEIQSKWRYIQSPSSVSGGDQGVGSVWMQINTSGNNNMYALTDAPLSEQPIDETIVANQLFSTVMLSGRMLYLTSGKNYFIHIIGAYVDVVGSQNFILNYVQ</sequence>
<gene>
    <name evidence="1" type="ORF">CHA01nite_39520</name>
</gene>
<reference evidence="1 2" key="1">
    <citation type="submission" date="2019-07" db="EMBL/GenBank/DDBJ databases">
        <title>Whole genome shotgun sequence of Chryseobacterium hagamense NBRC 105253.</title>
        <authorList>
            <person name="Hosoyama A."/>
            <person name="Uohara A."/>
            <person name="Ohji S."/>
            <person name="Ichikawa N."/>
        </authorList>
    </citation>
    <scope>NUCLEOTIDE SEQUENCE [LARGE SCALE GENOMIC DNA]</scope>
    <source>
        <strain evidence="1 2">NBRC 105253</strain>
    </source>
</reference>
<proteinExistence type="predicted"/>
<keyword evidence="2" id="KW-1185">Reference proteome</keyword>
<accession>A0A511YSQ6</accession>
<dbReference type="Proteomes" id="UP000321863">
    <property type="component" value="Unassembled WGS sequence"/>
</dbReference>
<comment type="caution">
    <text evidence="1">The sequence shown here is derived from an EMBL/GenBank/DDBJ whole genome shotgun (WGS) entry which is preliminary data.</text>
</comment>
<evidence type="ECO:0000313" key="2">
    <source>
        <dbReference type="Proteomes" id="UP000321863"/>
    </source>
</evidence>
<evidence type="ECO:0000313" key="1">
    <source>
        <dbReference type="EMBL" id="GEN78212.1"/>
    </source>
</evidence>
<name>A0A511YSQ6_9FLAO</name>
<dbReference type="AlphaFoldDB" id="A0A511YSQ6"/>